<keyword evidence="4" id="KW-1185">Reference proteome</keyword>
<evidence type="ECO:0000256" key="1">
    <source>
        <dbReference type="SAM" id="MobiDB-lite"/>
    </source>
</evidence>
<gene>
    <name evidence="3" type="ordered locus">TERTU_3888</name>
</gene>
<dbReference type="RefSeq" id="WP_015818382.1">
    <property type="nucleotide sequence ID" value="NC_012997.1"/>
</dbReference>
<name>C5BT37_TERTT</name>
<dbReference type="KEGG" id="ttu:TERTU_3888"/>
<evidence type="ECO:0000256" key="2">
    <source>
        <dbReference type="SAM" id="SignalP"/>
    </source>
</evidence>
<feature type="compositionally biased region" description="Low complexity" evidence="1">
    <location>
        <begin position="328"/>
        <end position="337"/>
    </location>
</feature>
<dbReference type="eggNOG" id="COG0834">
    <property type="taxonomic scope" value="Bacteria"/>
</dbReference>
<dbReference type="STRING" id="377629.TERTU_3888"/>
<proteinExistence type="predicted"/>
<keyword evidence="2" id="KW-0732">Signal</keyword>
<feature type="signal peptide" evidence="2">
    <location>
        <begin position="1"/>
        <end position="25"/>
    </location>
</feature>
<evidence type="ECO:0000313" key="3">
    <source>
        <dbReference type="EMBL" id="ACR12270.1"/>
    </source>
</evidence>
<reference evidence="3 4" key="1">
    <citation type="journal article" date="2009" name="PLoS ONE">
        <title>The complete genome of Teredinibacter turnerae T7901: an intracellular endosymbiont of marine wood-boring bivalves (shipworms).</title>
        <authorList>
            <person name="Yang J.C."/>
            <person name="Madupu R."/>
            <person name="Durkin A.S."/>
            <person name="Ekborg N.A."/>
            <person name="Pedamallu C.S."/>
            <person name="Hostetler J.B."/>
            <person name="Radune D."/>
            <person name="Toms B.S."/>
            <person name="Henrissat B."/>
            <person name="Coutinho P.M."/>
            <person name="Schwarz S."/>
            <person name="Field L."/>
            <person name="Trindade-Silva A.E."/>
            <person name="Soares C.A.G."/>
            <person name="Elshahawi S."/>
            <person name="Hanora A."/>
            <person name="Schmidt E.W."/>
            <person name="Haygood M.G."/>
            <person name="Posfai J."/>
            <person name="Benner J."/>
            <person name="Madinger C."/>
            <person name="Nove J."/>
            <person name="Anton B."/>
            <person name="Chaudhary K."/>
            <person name="Foster J."/>
            <person name="Holman A."/>
            <person name="Kumar S."/>
            <person name="Lessard P.A."/>
            <person name="Luyten Y.A."/>
            <person name="Slatko B."/>
            <person name="Wood N."/>
            <person name="Wu B."/>
            <person name="Teplitski M."/>
            <person name="Mougous J.D."/>
            <person name="Ward N."/>
            <person name="Eisen J.A."/>
            <person name="Badger J.H."/>
            <person name="Distel D.L."/>
        </authorList>
    </citation>
    <scope>NUCLEOTIDE SEQUENCE [LARGE SCALE GENOMIC DNA]</scope>
    <source>
        <strain evidence="4">ATCC 39867 / T7901</strain>
    </source>
</reference>
<dbReference type="Proteomes" id="UP000009080">
    <property type="component" value="Chromosome"/>
</dbReference>
<dbReference type="EMBL" id="CP001614">
    <property type="protein sequence ID" value="ACR12270.1"/>
    <property type="molecule type" value="Genomic_DNA"/>
</dbReference>
<evidence type="ECO:0000313" key="4">
    <source>
        <dbReference type="Proteomes" id="UP000009080"/>
    </source>
</evidence>
<organism evidence="3 4">
    <name type="scientific">Teredinibacter turnerae (strain ATCC 39867 / T7901)</name>
    <dbReference type="NCBI Taxonomy" id="377629"/>
    <lineage>
        <taxon>Bacteria</taxon>
        <taxon>Pseudomonadati</taxon>
        <taxon>Pseudomonadota</taxon>
        <taxon>Gammaproteobacteria</taxon>
        <taxon>Cellvibrionales</taxon>
        <taxon>Cellvibrionaceae</taxon>
        <taxon>Teredinibacter</taxon>
    </lineage>
</organism>
<dbReference type="HOGENOM" id="CLU_066015_1_0_6"/>
<sequence length="345" mass="38383">MPVQRLTRIALTLALFASALPLATAADSIPVRVHEIENQGAYNKRYSYFLVLLEHVLNASCEECVIEKVAFPLATSTRNAVHLQKGRIDVAWINTNPAREKLLRPVRIPIYKGLIGWRLLLAREGTANKLRNVANLEQLQTFWAGQGHDWPDTPILKSAGLQVRTSDSWEGIIHLLQQERIDYFPRGLNEIIYEAQTLRHQGIVIEHSLALHYPAAVYFYVAKDNQVLAQRLEAGFETIIKNGEFDRLFHHFFGADIREAHLETKRIIELKNPNLPPLTPLSRTELWFTPANVVTSNAVTSNAVTLKAGAAKAVASDTYSESLPEAVSAGPASAPPENAAPPEPQ</sequence>
<dbReference type="Gene3D" id="3.40.190.10">
    <property type="entry name" value="Periplasmic binding protein-like II"/>
    <property type="match status" value="2"/>
</dbReference>
<protein>
    <submittedName>
        <fullName evidence="3">Uncharacterized protein</fullName>
    </submittedName>
</protein>
<dbReference type="SUPFAM" id="SSF53850">
    <property type="entry name" value="Periplasmic binding protein-like II"/>
    <property type="match status" value="1"/>
</dbReference>
<dbReference type="OrthoDB" id="5702335at2"/>
<accession>C5BT37</accession>
<dbReference type="AlphaFoldDB" id="C5BT37"/>
<feature type="chain" id="PRO_5002949107" evidence="2">
    <location>
        <begin position="26"/>
        <end position="345"/>
    </location>
</feature>
<feature type="region of interest" description="Disordered" evidence="1">
    <location>
        <begin position="322"/>
        <end position="345"/>
    </location>
</feature>